<dbReference type="PROSITE" id="PS51257">
    <property type="entry name" value="PROKAR_LIPOPROTEIN"/>
    <property type="match status" value="1"/>
</dbReference>
<evidence type="ECO:0000313" key="2">
    <source>
        <dbReference type="EMBL" id="OSI19851.1"/>
    </source>
</evidence>
<feature type="region of interest" description="Disordered" evidence="1">
    <location>
        <begin position="467"/>
        <end position="492"/>
    </location>
</feature>
<reference evidence="3" key="1">
    <citation type="submission" date="2017-01" db="EMBL/GenBank/DDBJ databases">
        <authorList>
            <person name="Mah S.A."/>
            <person name="Swanson W.J."/>
            <person name="Moy G.W."/>
            <person name="Vacquier V.D."/>
        </authorList>
    </citation>
    <scope>NUCLEOTIDE SEQUENCE [LARGE SCALE GENOMIC DNA]</scope>
    <source>
        <strain evidence="3">124861</strain>
    </source>
</reference>
<dbReference type="RefSeq" id="WP_085359755.1">
    <property type="nucleotide sequence ID" value="NZ_MTAB01000017.1"/>
</dbReference>
<evidence type="ECO:0000256" key="1">
    <source>
        <dbReference type="SAM" id="MobiDB-lite"/>
    </source>
</evidence>
<feature type="compositionally biased region" description="Basic and acidic residues" evidence="1">
    <location>
        <begin position="482"/>
        <end position="492"/>
    </location>
</feature>
<gene>
    <name evidence="2" type="ORF">BV912_08100</name>
</gene>
<dbReference type="EMBL" id="MTAB01000017">
    <property type="protein sequence ID" value="OSI19851.1"/>
    <property type="molecule type" value="Genomic_DNA"/>
</dbReference>
<organism evidence="2 3">
    <name type="scientific">Neisseria dumasiana</name>
    <dbReference type="NCBI Taxonomy" id="1931275"/>
    <lineage>
        <taxon>Bacteria</taxon>
        <taxon>Pseudomonadati</taxon>
        <taxon>Pseudomonadota</taxon>
        <taxon>Betaproteobacteria</taxon>
        <taxon>Neisseriales</taxon>
        <taxon>Neisseriaceae</taxon>
        <taxon>Neisseria</taxon>
    </lineage>
</organism>
<proteinExistence type="predicted"/>
<accession>A0A1X3DH45</accession>
<dbReference type="Proteomes" id="UP000193303">
    <property type="component" value="Unassembled WGS sequence"/>
</dbReference>
<dbReference type="OrthoDB" id="8606996at2"/>
<evidence type="ECO:0000313" key="3">
    <source>
        <dbReference type="Proteomes" id="UP000193303"/>
    </source>
</evidence>
<sequence>MKLSSLTTALAVIGLSACSTLDGKSPHEMVSHSIERSLTKDYSYNFQGEIKVAFTPFDKGYAPEPAAKEKAAADLAAGLEAVSEAASEAEAEAEFEAEAETNAASAVNAAEFAADYTEPEEAAGSEYSDGTDSENNGDDYRAAAFVMNTITPSLLTAMPSSSNNIGRKAADYLYERPAIARYLENARIKYSGALDLRRKKLELTPEFSLVNRNESTRISMPMLLDGEEMSIIVDLPASIPAALNLIAPPALRERLIHEPIYLKLSDVDELISDSSKEIQDSPKNYPLKTATKAMFIAAYRAYADIPPQYYRSLPPDEYTKQAGGTYRIHYLMDNEFEKRLTQAMKKHFSQEFNRLQQEKPETAVSKEKYEQTKKLLLGVFDSLNDTVRLNGIVGMPISSDWYLDKKGRLVGMRHYVQINGELQALNIDSVLYMNRFGKPVFTFNPDKTKTIGLMDIIKAFKGGSDDINDEKTADIPDSEDQEPYKIYEHIER</sequence>
<comment type="caution">
    <text evidence="2">The sequence shown here is derived from an EMBL/GenBank/DDBJ whole genome shotgun (WGS) entry which is preliminary data.</text>
</comment>
<dbReference type="AlphaFoldDB" id="A0A1X3DH45"/>
<name>A0A1X3DH45_9NEIS</name>
<protein>
    <submittedName>
        <fullName evidence="2">Uncharacterized protein</fullName>
    </submittedName>
</protein>